<dbReference type="AlphaFoldDB" id="A0A8C9I7G9"/>
<keyword evidence="6" id="KW-0788">Thiol protease</keyword>
<dbReference type="FunFam" id="3.40.50.1460:FF:000014">
    <property type="entry name" value="Caspase 10, apoptosis-related cysteine peptidase"/>
    <property type="match status" value="1"/>
</dbReference>
<dbReference type="SUPFAM" id="SSF47986">
    <property type="entry name" value="DEATH domain"/>
    <property type="match status" value="2"/>
</dbReference>
<name>A0A8C9I7G9_9PRIM</name>
<feature type="domain" description="DED" evidence="10">
    <location>
        <begin position="15"/>
        <end position="93"/>
    </location>
</feature>
<dbReference type="GO" id="GO:0005737">
    <property type="term" value="C:cytoplasm"/>
    <property type="evidence" value="ECO:0007669"/>
    <property type="project" value="UniProtKB-ARBA"/>
</dbReference>
<dbReference type="PROSITE" id="PS50168">
    <property type="entry name" value="DED"/>
    <property type="match status" value="2"/>
</dbReference>
<feature type="compositionally biased region" description="Polar residues" evidence="9">
    <location>
        <begin position="235"/>
        <end position="244"/>
    </location>
</feature>
<dbReference type="InterPro" id="IPR001309">
    <property type="entry name" value="Pept_C14_p20"/>
</dbReference>
<dbReference type="FunFam" id="1.10.533.10:FF:000070">
    <property type="entry name" value="Caspase 10"/>
    <property type="match status" value="1"/>
</dbReference>
<keyword evidence="14" id="KW-1185">Reference proteome</keyword>
<evidence type="ECO:0000256" key="8">
    <source>
        <dbReference type="RuleBase" id="RU003971"/>
    </source>
</evidence>
<dbReference type="InterPro" id="IPR011600">
    <property type="entry name" value="Pept_C14_caspase"/>
</dbReference>
<evidence type="ECO:0000256" key="6">
    <source>
        <dbReference type="ARBA" id="ARBA00022807"/>
    </source>
</evidence>
<dbReference type="CDD" id="cd08814">
    <property type="entry name" value="DED_Caspase_10_r2"/>
    <property type="match status" value="1"/>
</dbReference>
<feature type="domain" description="DED" evidence="10">
    <location>
        <begin position="108"/>
        <end position="181"/>
    </location>
</feature>
<evidence type="ECO:0000256" key="9">
    <source>
        <dbReference type="SAM" id="MobiDB-lite"/>
    </source>
</evidence>
<evidence type="ECO:0000256" key="7">
    <source>
        <dbReference type="ARBA" id="ARBA00023145"/>
    </source>
</evidence>
<dbReference type="Ensembl" id="ENSPTET00000040558.1">
    <property type="protein sequence ID" value="ENSPTEP00000029141.1"/>
    <property type="gene ID" value="ENSPTEG00000028607.1"/>
</dbReference>
<dbReference type="Gene3D" id="1.10.533.10">
    <property type="entry name" value="Death Domain, Fas"/>
    <property type="match status" value="2"/>
</dbReference>
<dbReference type="SMART" id="SM00115">
    <property type="entry name" value="CASc"/>
    <property type="match status" value="1"/>
</dbReference>
<keyword evidence="3" id="KW-0053">Apoptosis</keyword>
<dbReference type="PROSITE" id="PS50207">
    <property type="entry name" value="CASPASE_P10"/>
    <property type="match status" value="1"/>
</dbReference>
<dbReference type="GO" id="GO:0042981">
    <property type="term" value="P:regulation of apoptotic process"/>
    <property type="evidence" value="ECO:0007669"/>
    <property type="project" value="InterPro"/>
</dbReference>
<dbReference type="PANTHER" id="PTHR48169:SF7">
    <property type="entry name" value="CASPASE 10"/>
    <property type="match status" value="1"/>
</dbReference>
<dbReference type="PRINTS" id="PR00376">
    <property type="entry name" value="IL1BCENZYME"/>
</dbReference>
<dbReference type="SUPFAM" id="SSF52129">
    <property type="entry name" value="Caspase-like"/>
    <property type="match status" value="1"/>
</dbReference>
<keyword evidence="5" id="KW-0378">Hydrolase</keyword>
<sequence>MKSQGSSSDKNCKVSFRKKLLIIDSNLEVKDVERLKFLCIGLVPNKKLERSSSASDVFEHLLAEDLLSEGDSFFLAELLYIIRQKKLLQYLNYTKEEVEQLLPIRISLFRNLLYELSQSIDSENLKEMIFLLNDSLPKTEMTSLSFLALLEKQDKIDEDNLTCLEDLCKVVVPKLLRNIEKYKREKAAQLVTPPVDKEAELLCQGEEELVSQTDIKTFLEALPQEESWQNKHARSNGNRATNGAPSLVSRGMQGASANTLNSETSTKCAPTYRMDRDHRGLCVIVNNHSFISLGDRRGTHKDAEILRGVFQWLGFTVHIYNDVTKVEMEEVLQKQKCNPAHADGDCFVFCILTHGEYGAVYSSDEALIPIREITSHFTALQCPGLAEKPKLFFIQACQGEKIQPSKSIEADALNPEQAPTSLQDSIPVEADFLLGLATVPGYVSFRHVEEGSWYIQSLCNHLKVLVPRREDILSILTAVNDDVSRRVDKQGTKKQMPQPAFTLRKKLVFPVPLDALSL</sequence>
<evidence type="ECO:0000256" key="4">
    <source>
        <dbReference type="ARBA" id="ARBA00022737"/>
    </source>
</evidence>
<reference evidence="13" key="1">
    <citation type="submission" date="2025-08" db="UniProtKB">
        <authorList>
            <consortium name="Ensembl"/>
        </authorList>
    </citation>
    <scope>IDENTIFICATION</scope>
</reference>
<dbReference type="InterPro" id="IPR035701">
    <property type="entry name" value="CASP10_DED2"/>
</dbReference>
<dbReference type="InterPro" id="IPR016129">
    <property type="entry name" value="Caspase_his_AS"/>
</dbReference>
<dbReference type="InterPro" id="IPR001875">
    <property type="entry name" value="DED_dom"/>
</dbReference>
<reference evidence="13" key="2">
    <citation type="submission" date="2025-09" db="UniProtKB">
        <authorList>
            <consortium name="Ensembl"/>
        </authorList>
    </citation>
    <scope>IDENTIFICATION</scope>
</reference>
<dbReference type="PROSITE" id="PS01122">
    <property type="entry name" value="CASPASE_CYS"/>
    <property type="match status" value="1"/>
</dbReference>
<evidence type="ECO:0000256" key="2">
    <source>
        <dbReference type="ARBA" id="ARBA00022670"/>
    </source>
</evidence>
<dbReference type="GO" id="GO:0051604">
    <property type="term" value="P:protein maturation"/>
    <property type="evidence" value="ECO:0007669"/>
    <property type="project" value="UniProtKB-ARBA"/>
</dbReference>
<keyword evidence="2" id="KW-0645">Protease</keyword>
<dbReference type="PANTHER" id="PTHR48169">
    <property type="entry name" value="DED DOMAIN-CONTAINING PROTEIN"/>
    <property type="match status" value="1"/>
</dbReference>
<evidence type="ECO:0000256" key="1">
    <source>
        <dbReference type="ARBA" id="ARBA00010134"/>
    </source>
</evidence>
<dbReference type="InterPro" id="IPR033139">
    <property type="entry name" value="Caspase_cys_AS"/>
</dbReference>
<feature type="domain" description="Caspase family p20" evidence="12">
    <location>
        <begin position="278"/>
        <end position="401"/>
    </location>
</feature>
<organism evidence="13 14">
    <name type="scientific">Piliocolobus tephrosceles</name>
    <name type="common">Ugandan red Colobus</name>
    <dbReference type="NCBI Taxonomy" id="591936"/>
    <lineage>
        <taxon>Eukaryota</taxon>
        <taxon>Metazoa</taxon>
        <taxon>Chordata</taxon>
        <taxon>Craniata</taxon>
        <taxon>Vertebrata</taxon>
        <taxon>Euteleostomi</taxon>
        <taxon>Mammalia</taxon>
        <taxon>Eutheria</taxon>
        <taxon>Euarchontoglires</taxon>
        <taxon>Primates</taxon>
        <taxon>Haplorrhini</taxon>
        <taxon>Catarrhini</taxon>
        <taxon>Cercopithecidae</taxon>
        <taxon>Colobinae</taxon>
        <taxon>Piliocolobus</taxon>
    </lineage>
</organism>
<evidence type="ECO:0000313" key="13">
    <source>
        <dbReference type="Ensembl" id="ENSPTEP00000029141.1"/>
    </source>
</evidence>
<dbReference type="PROSITE" id="PS01121">
    <property type="entry name" value="CASPASE_HIS"/>
    <property type="match status" value="1"/>
</dbReference>
<dbReference type="Gene3D" id="3.40.50.1460">
    <property type="match status" value="1"/>
</dbReference>
<dbReference type="Pfam" id="PF00656">
    <property type="entry name" value="Peptidase_C14"/>
    <property type="match status" value="1"/>
</dbReference>
<accession>A0A8C9I7G9</accession>
<dbReference type="GO" id="GO:0006915">
    <property type="term" value="P:apoptotic process"/>
    <property type="evidence" value="ECO:0007669"/>
    <property type="project" value="UniProtKB-KW"/>
</dbReference>
<dbReference type="CDD" id="cd00032">
    <property type="entry name" value="CASc"/>
    <property type="match status" value="1"/>
</dbReference>
<dbReference type="GO" id="GO:0004197">
    <property type="term" value="F:cysteine-type endopeptidase activity"/>
    <property type="evidence" value="ECO:0007669"/>
    <property type="project" value="InterPro"/>
</dbReference>
<evidence type="ECO:0000313" key="14">
    <source>
        <dbReference type="Proteomes" id="UP000694416"/>
    </source>
</evidence>
<comment type="similarity">
    <text evidence="1 8">Belongs to the peptidase C14A family.</text>
</comment>
<dbReference type="InterPro" id="IPR002138">
    <property type="entry name" value="Pept_C14_p10"/>
</dbReference>
<evidence type="ECO:0000259" key="10">
    <source>
        <dbReference type="PROSITE" id="PS50168"/>
    </source>
</evidence>
<evidence type="ECO:0000256" key="3">
    <source>
        <dbReference type="ARBA" id="ARBA00022703"/>
    </source>
</evidence>
<dbReference type="InterPro" id="IPR029030">
    <property type="entry name" value="Caspase-like_dom_sf"/>
</dbReference>
<evidence type="ECO:0000259" key="12">
    <source>
        <dbReference type="PROSITE" id="PS50208"/>
    </source>
</evidence>
<keyword evidence="4" id="KW-0677">Repeat</keyword>
<feature type="domain" description="Caspase family p10" evidence="11">
    <location>
        <begin position="426"/>
        <end position="509"/>
    </location>
</feature>
<protein>
    <submittedName>
        <fullName evidence="13">Caspase 10</fullName>
    </submittedName>
</protein>
<dbReference type="SMART" id="SM00031">
    <property type="entry name" value="DED"/>
    <property type="match status" value="2"/>
</dbReference>
<evidence type="ECO:0000259" key="11">
    <source>
        <dbReference type="PROSITE" id="PS50207"/>
    </source>
</evidence>
<dbReference type="FunFam" id="1.10.533.10:FF:000038">
    <property type="entry name" value="Caspase 10"/>
    <property type="match status" value="1"/>
</dbReference>
<feature type="region of interest" description="Disordered" evidence="9">
    <location>
        <begin position="226"/>
        <end position="245"/>
    </location>
</feature>
<proteinExistence type="inferred from homology"/>
<dbReference type="Proteomes" id="UP000694416">
    <property type="component" value="Unplaced"/>
</dbReference>
<dbReference type="PROSITE" id="PS50208">
    <property type="entry name" value="CASPASE_P20"/>
    <property type="match status" value="1"/>
</dbReference>
<dbReference type="Pfam" id="PF01335">
    <property type="entry name" value="DED"/>
    <property type="match status" value="2"/>
</dbReference>
<dbReference type="InterPro" id="IPR011029">
    <property type="entry name" value="DEATH-like_dom_sf"/>
</dbReference>
<evidence type="ECO:0000256" key="5">
    <source>
        <dbReference type="ARBA" id="ARBA00022801"/>
    </source>
</evidence>
<dbReference type="InterPro" id="IPR015917">
    <property type="entry name" value="Pept_C14A"/>
</dbReference>
<dbReference type="GO" id="GO:0006508">
    <property type="term" value="P:proteolysis"/>
    <property type="evidence" value="ECO:0007669"/>
    <property type="project" value="UniProtKB-KW"/>
</dbReference>
<keyword evidence="7" id="KW-0865">Zymogen</keyword>